<keyword evidence="2" id="KW-0812">Transmembrane</keyword>
<dbReference type="PANTHER" id="PTHR22911:SF137">
    <property type="entry name" value="SOLUTE CARRIER FAMILY 35 MEMBER G2-RELATED"/>
    <property type="match status" value="1"/>
</dbReference>
<feature type="transmembrane region" description="Helical" evidence="2">
    <location>
        <begin position="117"/>
        <end position="137"/>
    </location>
</feature>
<evidence type="ECO:0000313" key="4">
    <source>
        <dbReference type="EMBL" id="MEE3716009.1"/>
    </source>
</evidence>
<accession>A0AAW9PWN2</accession>
<comment type="caution">
    <text evidence="4">The sequence shown here is derived from an EMBL/GenBank/DDBJ whole genome shotgun (WGS) entry which is preliminary data.</text>
</comment>
<keyword evidence="2" id="KW-1133">Transmembrane helix</keyword>
<protein>
    <submittedName>
        <fullName evidence="4">EamA family transporter</fullName>
    </submittedName>
</protein>
<evidence type="ECO:0000256" key="1">
    <source>
        <dbReference type="ARBA" id="ARBA00007362"/>
    </source>
</evidence>
<dbReference type="SUPFAM" id="SSF103481">
    <property type="entry name" value="Multidrug resistance efflux transporter EmrE"/>
    <property type="match status" value="2"/>
</dbReference>
<feature type="transmembrane region" description="Helical" evidence="2">
    <location>
        <begin position="12"/>
        <end position="32"/>
    </location>
</feature>
<organism evidence="4 5">
    <name type="scientific">Tumidithrix elongata BACA0141</name>
    <dbReference type="NCBI Taxonomy" id="2716417"/>
    <lineage>
        <taxon>Bacteria</taxon>
        <taxon>Bacillati</taxon>
        <taxon>Cyanobacteriota</taxon>
        <taxon>Cyanophyceae</taxon>
        <taxon>Pseudanabaenales</taxon>
        <taxon>Pseudanabaenaceae</taxon>
        <taxon>Tumidithrix</taxon>
        <taxon>Tumidithrix elongata</taxon>
    </lineage>
</organism>
<keyword evidence="5" id="KW-1185">Reference proteome</keyword>
<feature type="transmembrane region" description="Helical" evidence="2">
    <location>
        <begin position="245"/>
        <end position="265"/>
    </location>
</feature>
<sequence length="363" mass="39338">MATSSPSVSKQWLRGLFFVLMATLCLSLQNVLVKIAQSKTPFKIFSGLFPDGLFKLGGYVTPEILDPSNPLQVPLLILLIRISFVVPFLWMILPIVHEGAFSEARQVISGKDNSLKLRIVAAGSFLFLSQMGIYLAIPLVGPGTAVTLFFIYPTVTTLLAWRLFGERPSLKQWLAIILIYMGCIWLTFPFLECVAPQLFENAVCKPPVIKTEPFGILMALASGVVFAVEGILAQSCFGKISPPTFTGLVFTVEWVVLAIAAAFLVKFQVNSGLLLMGLLLCMATMSGYLFNNFGIKTIGAASTSIIGSSGPAVTSLLSLLILQDVLKIEQWVAIAVVTIGVILMNLAKFQTKSTLPNPIGTEK</sequence>
<dbReference type="GO" id="GO:0016020">
    <property type="term" value="C:membrane"/>
    <property type="evidence" value="ECO:0007669"/>
    <property type="project" value="InterPro"/>
</dbReference>
<dbReference type="AlphaFoldDB" id="A0AAW9PWN2"/>
<feature type="transmembrane region" description="Helical" evidence="2">
    <location>
        <begin position="328"/>
        <end position="347"/>
    </location>
</feature>
<dbReference type="PANTHER" id="PTHR22911">
    <property type="entry name" value="ACYL-MALONYL CONDENSING ENZYME-RELATED"/>
    <property type="match status" value="1"/>
</dbReference>
<keyword evidence="2" id="KW-0472">Membrane</keyword>
<dbReference type="RefSeq" id="WP_330482433.1">
    <property type="nucleotide sequence ID" value="NZ_JAZBJZ010000011.1"/>
</dbReference>
<reference evidence="4" key="1">
    <citation type="submission" date="2024-01" db="EMBL/GenBank/DDBJ databases">
        <title>Bank of Algae and Cyanobacteria of the Azores (BACA) strain genomes.</title>
        <authorList>
            <person name="Luz R."/>
            <person name="Cordeiro R."/>
            <person name="Fonseca A."/>
            <person name="Goncalves V."/>
        </authorList>
    </citation>
    <scope>NUCLEOTIDE SEQUENCE</scope>
    <source>
        <strain evidence="4">BACA0141</strain>
    </source>
</reference>
<feature type="domain" description="EamA" evidence="3">
    <location>
        <begin position="74"/>
        <end position="187"/>
    </location>
</feature>
<feature type="transmembrane region" description="Helical" evidence="2">
    <location>
        <begin position="75"/>
        <end position="96"/>
    </location>
</feature>
<feature type="transmembrane region" description="Helical" evidence="2">
    <location>
        <begin position="143"/>
        <end position="161"/>
    </location>
</feature>
<feature type="transmembrane region" description="Helical" evidence="2">
    <location>
        <begin position="173"/>
        <end position="191"/>
    </location>
</feature>
<feature type="transmembrane region" description="Helical" evidence="2">
    <location>
        <begin position="297"/>
        <end position="322"/>
    </location>
</feature>
<dbReference type="EMBL" id="JAZBJZ010000011">
    <property type="protein sequence ID" value="MEE3716009.1"/>
    <property type="molecule type" value="Genomic_DNA"/>
</dbReference>
<gene>
    <name evidence="4" type="ORF">V2H45_04520</name>
</gene>
<proteinExistence type="inferred from homology"/>
<dbReference type="Proteomes" id="UP001333818">
    <property type="component" value="Unassembled WGS sequence"/>
</dbReference>
<feature type="domain" description="EamA" evidence="3">
    <location>
        <begin position="214"/>
        <end position="345"/>
    </location>
</feature>
<name>A0AAW9PWN2_9CYAN</name>
<evidence type="ECO:0000259" key="3">
    <source>
        <dbReference type="Pfam" id="PF00892"/>
    </source>
</evidence>
<comment type="similarity">
    <text evidence="1">Belongs to the EamA transporter family.</text>
</comment>
<feature type="transmembrane region" description="Helical" evidence="2">
    <location>
        <begin position="271"/>
        <end position="290"/>
    </location>
</feature>
<evidence type="ECO:0000313" key="5">
    <source>
        <dbReference type="Proteomes" id="UP001333818"/>
    </source>
</evidence>
<evidence type="ECO:0000256" key="2">
    <source>
        <dbReference type="SAM" id="Phobius"/>
    </source>
</evidence>
<dbReference type="InterPro" id="IPR000620">
    <property type="entry name" value="EamA_dom"/>
</dbReference>
<dbReference type="InterPro" id="IPR037185">
    <property type="entry name" value="EmrE-like"/>
</dbReference>
<feature type="transmembrane region" description="Helical" evidence="2">
    <location>
        <begin position="214"/>
        <end position="233"/>
    </location>
</feature>
<dbReference type="Pfam" id="PF00892">
    <property type="entry name" value="EamA"/>
    <property type="match status" value="2"/>
</dbReference>